<accession>A0A1F7I247</accession>
<protein>
    <submittedName>
        <fullName evidence="1">Uncharacterized protein</fullName>
    </submittedName>
</protein>
<gene>
    <name evidence="1" type="ORF">A3F03_04375</name>
</gene>
<comment type="caution">
    <text evidence="1">The sequence shown here is derived from an EMBL/GenBank/DDBJ whole genome shotgun (WGS) entry which is preliminary data.</text>
</comment>
<dbReference type="Proteomes" id="UP000176803">
    <property type="component" value="Unassembled WGS sequence"/>
</dbReference>
<name>A0A1F7I247_9BACT</name>
<reference evidence="1 2" key="1">
    <citation type="journal article" date="2016" name="Nat. Commun.">
        <title>Thousands of microbial genomes shed light on interconnected biogeochemical processes in an aquifer system.</title>
        <authorList>
            <person name="Anantharaman K."/>
            <person name="Brown C.T."/>
            <person name="Hug L.A."/>
            <person name="Sharon I."/>
            <person name="Castelle C.J."/>
            <person name="Probst A.J."/>
            <person name="Thomas B.C."/>
            <person name="Singh A."/>
            <person name="Wilkins M.J."/>
            <person name="Karaoz U."/>
            <person name="Brodie E.L."/>
            <person name="Williams K.H."/>
            <person name="Hubbard S.S."/>
            <person name="Banfield J.F."/>
        </authorList>
    </citation>
    <scope>NUCLEOTIDE SEQUENCE [LARGE SCALE GENOMIC DNA]</scope>
</reference>
<evidence type="ECO:0000313" key="1">
    <source>
        <dbReference type="EMBL" id="OGK37322.1"/>
    </source>
</evidence>
<organism evidence="1 2">
    <name type="scientific">Candidatus Roizmanbacteria bacterium RIFCSPHIGHO2_12_FULL_41_11</name>
    <dbReference type="NCBI Taxonomy" id="1802052"/>
    <lineage>
        <taxon>Bacteria</taxon>
        <taxon>Candidatus Roizmaniibacteriota</taxon>
    </lineage>
</organism>
<dbReference type="AlphaFoldDB" id="A0A1F7I247"/>
<proteinExistence type="predicted"/>
<evidence type="ECO:0000313" key="2">
    <source>
        <dbReference type="Proteomes" id="UP000176803"/>
    </source>
</evidence>
<sequence>MANSEHYGKVRSWAGYGILKGQVLKTVDRLGRFNATPVSLFKLDYPDLAPTHQRALTDCINEYGLSGYSLVAIQDALFREVFNSRTENRFGIAELKYSQLKAQLTRWFMTADPFASLGIGNIKAFRITNAVYEHLPLDIQKKLLFDNQSQHVQPASLATFLNTGDIYLQYQRTCMIYGATFAVHQSAIEQWARITNPTDWQKRYIASVIMCCSDPLTAESTPQNVAYDNGFMLLKDPEFARRHFKDSEQLILARQNNADSFFTSDSVMM</sequence>
<dbReference type="EMBL" id="MGAC01000044">
    <property type="protein sequence ID" value="OGK37322.1"/>
    <property type="molecule type" value="Genomic_DNA"/>
</dbReference>